<dbReference type="AlphaFoldDB" id="A0AAD7XBU1"/>
<feature type="region of interest" description="Disordered" evidence="1">
    <location>
        <begin position="113"/>
        <end position="312"/>
    </location>
</feature>
<evidence type="ECO:0000256" key="1">
    <source>
        <dbReference type="SAM" id="MobiDB-lite"/>
    </source>
</evidence>
<evidence type="ECO:0000313" key="2">
    <source>
        <dbReference type="EMBL" id="KAJ8489795.1"/>
    </source>
</evidence>
<reference evidence="2" key="1">
    <citation type="submission" date="2022-11" db="EMBL/GenBank/DDBJ databases">
        <title>Genome Sequence of Cubamyces cubensis.</title>
        <authorList>
            <person name="Buettner E."/>
        </authorList>
    </citation>
    <scope>NUCLEOTIDE SEQUENCE</scope>
    <source>
        <strain evidence="2">MPL-01</strain>
    </source>
</reference>
<feature type="compositionally biased region" description="Basic residues" evidence="1">
    <location>
        <begin position="303"/>
        <end position="312"/>
    </location>
</feature>
<dbReference type="EMBL" id="JAPEVG010000044">
    <property type="protein sequence ID" value="KAJ8489795.1"/>
    <property type="molecule type" value="Genomic_DNA"/>
</dbReference>
<gene>
    <name evidence="2" type="ORF">ONZ51_g2726</name>
</gene>
<name>A0AAD7XBU1_9APHY</name>
<proteinExistence type="predicted"/>
<evidence type="ECO:0000313" key="3">
    <source>
        <dbReference type="Proteomes" id="UP001215151"/>
    </source>
</evidence>
<sequence length="312" mass="32786">MSHSTVISVSASNRQHVAISVDNLPCDRSFPALSDRAGKAAFDRAAELDVVTEDLGVPLGGCKEVPSIEVVDVPQSSPDAGISKDAVITMVKSLEEDDSGSSLQEALIVQRDVRTPIAPSSDSEYSDDDDDMYIPRGLESQGTRISTKPGVGSPTRYAKAVSLDGPQNPEAQNVPKVPPPSHMQAQREVSASAGRISASQPGPAFKPSLVQNHSPTAPGLTITIPPPRDQSKPSQAAASGRAAPPRPSVERQPLTAPSSTRSLFSKLKRVFPVGRRTEQTGNGGASSGMSPPPPAQAQEQKQKQKTRNHGGL</sequence>
<protein>
    <submittedName>
        <fullName evidence="2">Uncharacterized protein</fullName>
    </submittedName>
</protein>
<comment type="caution">
    <text evidence="2">The sequence shown here is derived from an EMBL/GenBank/DDBJ whole genome shotgun (WGS) entry which is preliminary data.</text>
</comment>
<organism evidence="2 3">
    <name type="scientific">Trametes cubensis</name>
    <dbReference type="NCBI Taxonomy" id="1111947"/>
    <lineage>
        <taxon>Eukaryota</taxon>
        <taxon>Fungi</taxon>
        <taxon>Dikarya</taxon>
        <taxon>Basidiomycota</taxon>
        <taxon>Agaricomycotina</taxon>
        <taxon>Agaricomycetes</taxon>
        <taxon>Polyporales</taxon>
        <taxon>Polyporaceae</taxon>
        <taxon>Trametes</taxon>
    </lineage>
</organism>
<accession>A0AAD7XBU1</accession>
<feature type="compositionally biased region" description="Low complexity" evidence="1">
    <location>
        <begin position="233"/>
        <end position="243"/>
    </location>
</feature>
<keyword evidence="3" id="KW-1185">Reference proteome</keyword>
<dbReference type="Proteomes" id="UP001215151">
    <property type="component" value="Unassembled WGS sequence"/>
</dbReference>